<feature type="domain" description="AMP-dependent synthetase/ligase" evidence="1">
    <location>
        <begin position="100"/>
        <end position="292"/>
    </location>
</feature>
<dbReference type="PANTHER" id="PTHR43845:SF1">
    <property type="entry name" value="BLR5969 PROTEIN"/>
    <property type="match status" value="1"/>
</dbReference>
<dbReference type="Pfam" id="PF00501">
    <property type="entry name" value="AMP-binding"/>
    <property type="match status" value="1"/>
</dbReference>
<dbReference type="STRING" id="655353.SAMN04488056_11834"/>
<organism evidence="2 3">
    <name type="scientific">Cohaesibacter marisflavi</name>
    <dbReference type="NCBI Taxonomy" id="655353"/>
    <lineage>
        <taxon>Bacteria</taxon>
        <taxon>Pseudomonadati</taxon>
        <taxon>Pseudomonadota</taxon>
        <taxon>Alphaproteobacteria</taxon>
        <taxon>Hyphomicrobiales</taxon>
        <taxon>Cohaesibacteraceae</taxon>
    </lineage>
</organism>
<evidence type="ECO:0000313" key="3">
    <source>
        <dbReference type="Proteomes" id="UP000199236"/>
    </source>
</evidence>
<dbReference type="Gene3D" id="1.10.150.240">
    <property type="entry name" value="Putative phosphatase, domain 2"/>
    <property type="match status" value="1"/>
</dbReference>
<dbReference type="SUPFAM" id="SSF56801">
    <property type="entry name" value="Acetyl-CoA synthetase-like"/>
    <property type="match status" value="1"/>
</dbReference>
<gene>
    <name evidence="2" type="ORF">SAMN04488056_11834</name>
</gene>
<dbReference type="Gene3D" id="3.40.50.1000">
    <property type="entry name" value="HAD superfamily/HAD-like"/>
    <property type="match status" value="1"/>
</dbReference>
<dbReference type="PANTHER" id="PTHR43845">
    <property type="entry name" value="BLR5969 PROTEIN"/>
    <property type="match status" value="1"/>
</dbReference>
<dbReference type="SFLD" id="SFLDG01129">
    <property type="entry name" value="C1.5:_HAD__Beta-PGM__Phosphata"/>
    <property type="match status" value="1"/>
</dbReference>
<dbReference type="OrthoDB" id="580775at2"/>
<dbReference type="InterPro" id="IPR023214">
    <property type="entry name" value="HAD_sf"/>
</dbReference>
<dbReference type="Gene3D" id="3.40.50.12780">
    <property type="entry name" value="N-terminal domain of ligase-like"/>
    <property type="match status" value="1"/>
</dbReference>
<dbReference type="Proteomes" id="UP000199236">
    <property type="component" value="Unassembled WGS sequence"/>
</dbReference>
<name>A0A1I5LWZ1_9HYPH</name>
<dbReference type="InterPro" id="IPR000873">
    <property type="entry name" value="AMP-dep_synth/lig_dom"/>
</dbReference>
<dbReference type="InterPro" id="IPR042099">
    <property type="entry name" value="ANL_N_sf"/>
</dbReference>
<dbReference type="InterPro" id="IPR036412">
    <property type="entry name" value="HAD-like_sf"/>
</dbReference>
<dbReference type="NCBIfam" id="TIGR01549">
    <property type="entry name" value="HAD-SF-IA-v1"/>
    <property type="match status" value="1"/>
</dbReference>
<dbReference type="InterPro" id="IPR041492">
    <property type="entry name" value="HAD_2"/>
</dbReference>
<dbReference type="InterPro" id="IPR006439">
    <property type="entry name" value="HAD-SF_hydro_IA"/>
</dbReference>
<evidence type="ECO:0000259" key="1">
    <source>
        <dbReference type="Pfam" id="PF00501"/>
    </source>
</evidence>
<dbReference type="RefSeq" id="WP_090075394.1">
    <property type="nucleotide sequence ID" value="NZ_FOVR01000018.1"/>
</dbReference>
<dbReference type="NCBIfam" id="NF045666">
    <property type="entry name" value="DVU1553_fam_AMP"/>
    <property type="match status" value="1"/>
</dbReference>
<accession>A0A1I5LWZ1</accession>
<dbReference type="Pfam" id="PF13419">
    <property type="entry name" value="HAD_2"/>
    <property type="match status" value="1"/>
</dbReference>
<protein>
    <submittedName>
        <fullName evidence="2">Haloacid dehalogenase superfamily, subfamily IA, variant 1 with third motif having Dx(3-4)D or Dx(3-4)E</fullName>
    </submittedName>
</protein>
<reference evidence="2 3" key="1">
    <citation type="submission" date="2016-10" db="EMBL/GenBank/DDBJ databases">
        <authorList>
            <person name="de Groot N.N."/>
        </authorList>
    </citation>
    <scope>NUCLEOTIDE SEQUENCE [LARGE SCALE GENOMIC DNA]</scope>
    <source>
        <strain evidence="2 3">CGMCC 1.9157</strain>
    </source>
</reference>
<evidence type="ECO:0000313" key="2">
    <source>
        <dbReference type="EMBL" id="SFP01276.1"/>
    </source>
</evidence>
<proteinExistence type="predicted"/>
<keyword evidence="3" id="KW-1185">Reference proteome</keyword>
<dbReference type="AlphaFoldDB" id="A0A1I5LWZ1"/>
<dbReference type="SUPFAM" id="SSF56784">
    <property type="entry name" value="HAD-like"/>
    <property type="match status" value="1"/>
</dbReference>
<dbReference type="EMBL" id="FOVR01000018">
    <property type="protein sequence ID" value="SFP01276.1"/>
    <property type="molecule type" value="Genomic_DNA"/>
</dbReference>
<dbReference type="SFLD" id="SFLDS00003">
    <property type="entry name" value="Haloacid_Dehalogenase"/>
    <property type="match status" value="1"/>
</dbReference>
<dbReference type="InterPro" id="IPR023198">
    <property type="entry name" value="PGP-like_dom2"/>
</dbReference>
<sequence length="668" mass="73370">MLKTFMQSEVFGQCERGFCPFETREERDAYQLAHIRDTIEHARANSGFYRQFPRWPEGLPQSLADVQGLPFTWPEDLARNDPPLIAAPRNLVARMVTLESSGTTGAPKRIAFSDADLENTINYFHRGMSQFTHAGDRVGIAFPATRSGSIGQGLYEATRRLNATPLTAPDVSSADALLDWLRAEQPDVLFGLPVPFFAVARLSLSDGGLVPHPRAILISADHACEAIIRGLETMWGTSVFNHWGMTETGYGGALECVCHDGLHVRETDLYLEIVDPLTGTVLPEGGYGEITITTLRREVLPLIRYRTGDLGRLVDEPCTCGNVTRRLYGPDDRLLTAFELPGSERLTRGALDEALFATDGVTDYAASLASDGKGQAILQLNVASIATVQKDGLEQSILNELQRLPAFKQAAGLGHLSLDLKQADAVLLPHKSKRVPVRQNGGSRTRAVLFDLDGTLAHTLPAVHAAVNCARASVGRPPVSEDLVARLLGEGAFRLIGTIAEHLGEKIKEEEQKVQLDHYLAYYPMMEEQMARLYPDVVPVLQRLTEEAYRVVVVTNKCQRDAEALVKRLGLSAFLDAIVGKTPSLSSKPRPDLLLMACRHVSLVVGECLFVGDGPEDWSAAQRLTMPALLIKRSKIEREILPVPCVVEEITEGRVIKSLNDLMAYLKK</sequence>